<dbReference type="PANTHER" id="PTHR20854:SF4">
    <property type="entry name" value="INOSITOL-1-MONOPHOSPHATASE-RELATED"/>
    <property type="match status" value="1"/>
</dbReference>
<dbReference type="PROSITE" id="PS00630">
    <property type="entry name" value="IMP_2"/>
    <property type="match status" value="1"/>
</dbReference>
<evidence type="ECO:0000256" key="2">
    <source>
        <dbReference type="ARBA" id="ARBA00022842"/>
    </source>
</evidence>
<dbReference type="PANTHER" id="PTHR20854">
    <property type="entry name" value="INOSITOL MONOPHOSPHATASE"/>
    <property type="match status" value="1"/>
</dbReference>
<feature type="binding site" evidence="3">
    <location>
        <position position="81"/>
    </location>
    <ligand>
        <name>Mg(2+)</name>
        <dbReference type="ChEBI" id="CHEBI:18420"/>
        <label>1</label>
        <note>catalytic</note>
    </ligand>
</feature>
<organism evidence="4 5">
    <name type="scientific">Candidatus Yanofskybacteria bacterium GW2011_GWC1_48_11</name>
    <dbReference type="NCBI Taxonomy" id="1619027"/>
    <lineage>
        <taxon>Bacteria</taxon>
        <taxon>Candidatus Yanofskyibacteriota</taxon>
    </lineage>
</organism>
<comment type="cofactor">
    <cofactor evidence="3">
        <name>Mg(2+)</name>
        <dbReference type="ChEBI" id="CHEBI:18420"/>
    </cofactor>
</comment>
<keyword evidence="2 3" id="KW-0460">Magnesium</keyword>
<dbReference type="GO" id="GO:0046872">
    <property type="term" value="F:metal ion binding"/>
    <property type="evidence" value="ECO:0007669"/>
    <property type="project" value="UniProtKB-KW"/>
</dbReference>
<accession>A0A837ISE8</accession>
<proteinExistence type="predicted"/>
<dbReference type="InterPro" id="IPR020550">
    <property type="entry name" value="Inositol_monophosphatase_CS"/>
</dbReference>
<feature type="binding site" evidence="3">
    <location>
        <position position="84"/>
    </location>
    <ligand>
        <name>Mg(2+)</name>
        <dbReference type="ChEBI" id="CHEBI:18420"/>
        <label>1</label>
        <note>catalytic</note>
    </ligand>
</feature>
<feature type="binding site" evidence="3">
    <location>
        <position position="205"/>
    </location>
    <ligand>
        <name>Mg(2+)</name>
        <dbReference type="ChEBI" id="CHEBI:18420"/>
        <label>1</label>
        <note>catalytic</note>
    </ligand>
</feature>
<feature type="binding site" evidence="3">
    <location>
        <position position="83"/>
    </location>
    <ligand>
        <name>Mg(2+)</name>
        <dbReference type="ChEBI" id="CHEBI:18420"/>
        <label>1</label>
        <note>catalytic</note>
    </ligand>
</feature>
<dbReference type="AlphaFoldDB" id="A0A837ISE8"/>
<evidence type="ECO:0000313" key="4">
    <source>
        <dbReference type="EMBL" id="KKU93153.1"/>
    </source>
</evidence>
<dbReference type="GO" id="GO:0008934">
    <property type="term" value="F:inositol monophosphate 1-phosphatase activity"/>
    <property type="evidence" value="ECO:0007669"/>
    <property type="project" value="TreeGrafter"/>
</dbReference>
<dbReference type="Gene3D" id="3.30.540.10">
    <property type="entry name" value="Fructose-1,6-Bisphosphatase, subunit A, domain 1"/>
    <property type="match status" value="1"/>
</dbReference>
<feature type="binding site" evidence="3">
    <location>
        <position position="66"/>
    </location>
    <ligand>
        <name>Mg(2+)</name>
        <dbReference type="ChEBI" id="CHEBI:18420"/>
        <label>1</label>
        <note>catalytic</note>
    </ligand>
</feature>
<dbReference type="GO" id="GO:0006020">
    <property type="term" value="P:inositol metabolic process"/>
    <property type="evidence" value="ECO:0007669"/>
    <property type="project" value="TreeGrafter"/>
</dbReference>
<dbReference type="PRINTS" id="PR00377">
    <property type="entry name" value="IMPHPHTASES"/>
</dbReference>
<comment type="caution">
    <text evidence="4">The sequence shown here is derived from an EMBL/GenBank/DDBJ whole genome shotgun (WGS) entry which is preliminary data.</text>
</comment>
<dbReference type="InterPro" id="IPR000760">
    <property type="entry name" value="Inositol_monophosphatase-like"/>
</dbReference>
<dbReference type="EMBL" id="LCPH01000003">
    <property type="protein sequence ID" value="KKU93153.1"/>
    <property type="molecule type" value="Genomic_DNA"/>
</dbReference>
<gene>
    <name evidence="4" type="ORF">UY25_C0003G0024</name>
</gene>
<dbReference type="Pfam" id="PF00459">
    <property type="entry name" value="Inositol_P"/>
    <property type="match status" value="1"/>
</dbReference>
<dbReference type="GO" id="GO:0046854">
    <property type="term" value="P:phosphatidylinositol phosphate biosynthetic process"/>
    <property type="evidence" value="ECO:0007669"/>
    <property type="project" value="InterPro"/>
</dbReference>
<dbReference type="Proteomes" id="UP000034462">
    <property type="component" value="Unassembled WGS sequence"/>
</dbReference>
<protein>
    <submittedName>
        <fullName evidence="4">Inositol monophosphatase</fullName>
    </submittedName>
</protein>
<dbReference type="GO" id="GO:0007165">
    <property type="term" value="P:signal transduction"/>
    <property type="evidence" value="ECO:0007669"/>
    <property type="project" value="TreeGrafter"/>
</dbReference>
<evidence type="ECO:0000313" key="5">
    <source>
        <dbReference type="Proteomes" id="UP000034462"/>
    </source>
</evidence>
<dbReference type="SUPFAM" id="SSF56655">
    <property type="entry name" value="Carbohydrate phosphatase"/>
    <property type="match status" value="1"/>
</dbReference>
<name>A0A837ISE8_9BACT</name>
<sequence>MDYQKIVFPVLREAGEELRKGFGKAEIIQEKGDLAVDVVTALDRKTEEFLATKLRAADPSADFYGEENGGHEDGERFWVCDPIDGTAHFIRGLPFCTTMLCLIENGQVVFSAIYDFVKDDIYWAEKGKGAWRNDDPIHVSKRTLQQAYLSFETHEDNPQDAEKLHALRKRCILVNTISAGFEYAMVACGKLEGRITFDPYGKVWDYASGPLLVEEAGGVAVNIGKESYDYRNFDVIATNPVIYKELTEGEHAIFPIR</sequence>
<keyword evidence="1 3" id="KW-0479">Metal-binding</keyword>
<dbReference type="Gene3D" id="3.40.190.80">
    <property type="match status" value="1"/>
</dbReference>
<evidence type="ECO:0000256" key="1">
    <source>
        <dbReference type="ARBA" id="ARBA00022723"/>
    </source>
</evidence>
<evidence type="ECO:0000256" key="3">
    <source>
        <dbReference type="PIRSR" id="PIRSR600760-2"/>
    </source>
</evidence>
<reference evidence="4 5" key="1">
    <citation type="journal article" date="2015" name="Nature">
        <title>rRNA introns, odd ribosomes, and small enigmatic genomes across a large radiation of phyla.</title>
        <authorList>
            <person name="Brown C.T."/>
            <person name="Hug L.A."/>
            <person name="Thomas B.C."/>
            <person name="Sharon I."/>
            <person name="Castelle C.J."/>
            <person name="Singh A."/>
            <person name="Wilkins M.J."/>
            <person name="Williams K.H."/>
            <person name="Banfield J.F."/>
        </authorList>
    </citation>
    <scope>NUCLEOTIDE SEQUENCE [LARGE SCALE GENOMIC DNA]</scope>
</reference>